<keyword evidence="4" id="KW-1133">Transmembrane helix</keyword>
<keyword evidence="7" id="KW-1185">Reference proteome</keyword>
<evidence type="ECO:0000256" key="1">
    <source>
        <dbReference type="ARBA" id="ARBA00022614"/>
    </source>
</evidence>
<keyword evidence="4" id="KW-0812">Transmembrane</keyword>
<evidence type="ECO:0000256" key="4">
    <source>
        <dbReference type="SAM" id="Phobius"/>
    </source>
</evidence>
<dbReference type="Gene3D" id="3.80.10.10">
    <property type="entry name" value="Ribonuclease Inhibitor"/>
    <property type="match status" value="1"/>
</dbReference>
<dbReference type="SUPFAM" id="SSF52058">
    <property type="entry name" value="L domain-like"/>
    <property type="match status" value="1"/>
</dbReference>
<sequence length="395" mass="45862">MWALRYLSAVIFLLAPFPIVNGGDCGDKFLNKCSCGMGEYIDRMQYIVNCTNTGFRDTNMLQDLPKQTEVLIWTGNYVPELPWNVFGTLNTLDNLTIIDMSNNHIHEIRGKSYHHVPNVKRLILNHNNLSISRDDEDVNHHHPRVFSNFVNLMELHLTNAFSDNSSAQLSEDLHDIFVNSNLTKLTKLHLEQNEIRMFKDRRVFCDLPSLRDLHLGDNLLKEINFNILCLNHLRFLDLERNKFTQMKLKDLNVLDILANSQGHETELIVDLTYNQLACDCTINNMQDWLKKTKVKIRNLDNLFCYKQGRPYQPMLSVKYDKCQVQRRNADSSKGHTVTIVFLSVVLLTIILTLVITAIYINRNRIKKIVNPVMTNVSRKVHYTTIKDDDAPEQYV</sequence>
<dbReference type="InterPro" id="IPR032675">
    <property type="entry name" value="LRR_dom_sf"/>
</dbReference>
<dbReference type="GO" id="GO:0016020">
    <property type="term" value="C:membrane"/>
    <property type="evidence" value="ECO:0007669"/>
    <property type="project" value="TreeGrafter"/>
</dbReference>
<dbReference type="AlphaFoldDB" id="A0A9J6CG39"/>
<dbReference type="SMART" id="SM00369">
    <property type="entry name" value="LRR_TYP"/>
    <property type="match status" value="4"/>
</dbReference>
<feature type="chain" id="PRO_5039954622" evidence="5">
    <location>
        <begin position="23"/>
        <end position="395"/>
    </location>
</feature>
<dbReference type="PANTHER" id="PTHR24364">
    <property type="entry name" value="LP06937P"/>
    <property type="match status" value="1"/>
</dbReference>
<feature type="transmembrane region" description="Helical" evidence="4">
    <location>
        <begin position="337"/>
        <end position="360"/>
    </location>
</feature>
<dbReference type="Pfam" id="PF13855">
    <property type="entry name" value="LRR_8"/>
    <property type="match status" value="1"/>
</dbReference>
<proteinExistence type="predicted"/>
<dbReference type="InterPro" id="IPR003591">
    <property type="entry name" value="Leu-rich_rpt_typical-subtyp"/>
</dbReference>
<keyword evidence="3" id="KW-0677">Repeat</keyword>
<dbReference type="EMBL" id="JADBJN010000001">
    <property type="protein sequence ID" value="KAG5681028.1"/>
    <property type="molecule type" value="Genomic_DNA"/>
</dbReference>
<evidence type="ECO:0000256" key="5">
    <source>
        <dbReference type="SAM" id="SignalP"/>
    </source>
</evidence>
<dbReference type="InterPro" id="IPR052286">
    <property type="entry name" value="Wnt_signaling_inhibitor"/>
</dbReference>
<dbReference type="PANTHER" id="PTHR24364:SF18">
    <property type="entry name" value="LP06937P"/>
    <property type="match status" value="1"/>
</dbReference>
<reference evidence="6" key="1">
    <citation type="submission" date="2021-03" db="EMBL/GenBank/DDBJ databases">
        <title>Chromosome level genome of the anhydrobiotic midge Polypedilum vanderplanki.</title>
        <authorList>
            <person name="Yoshida Y."/>
            <person name="Kikawada T."/>
            <person name="Gusev O."/>
        </authorList>
    </citation>
    <scope>NUCLEOTIDE SEQUENCE</scope>
    <source>
        <strain evidence="6">NIAS01</strain>
        <tissue evidence="6">Whole body or cell culture</tissue>
    </source>
</reference>
<accession>A0A9J6CG39</accession>
<dbReference type="OrthoDB" id="8861968at2759"/>
<evidence type="ECO:0000256" key="2">
    <source>
        <dbReference type="ARBA" id="ARBA00022729"/>
    </source>
</evidence>
<evidence type="ECO:0000256" key="3">
    <source>
        <dbReference type="ARBA" id="ARBA00022737"/>
    </source>
</evidence>
<feature type="signal peptide" evidence="5">
    <location>
        <begin position="1"/>
        <end position="22"/>
    </location>
</feature>
<comment type="caution">
    <text evidence="6">The sequence shown here is derived from an EMBL/GenBank/DDBJ whole genome shotgun (WGS) entry which is preliminary data.</text>
</comment>
<dbReference type="Proteomes" id="UP001107558">
    <property type="component" value="Chromosome 1"/>
</dbReference>
<gene>
    <name evidence="6" type="ORF">PVAND_010494</name>
</gene>
<organism evidence="6 7">
    <name type="scientific">Polypedilum vanderplanki</name>
    <name type="common">Sleeping chironomid midge</name>
    <dbReference type="NCBI Taxonomy" id="319348"/>
    <lineage>
        <taxon>Eukaryota</taxon>
        <taxon>Metazoa</taxon>
        <taxon>Ecdysozoa</taxon>
        <taxon>Arthropoda</taxon>
        <taxon>Hexapoda</taxon>
        <taxon>Insecta</taxon>
        <taxon>Pterygota</taxon>
        <taxon>Neoptera</taxon>
        <taxon>Endopterygota</taxon>
        <taxon>Diptera</taxon>
        <taxon>Nematocera</taxon>
        <taxon>Chironomoidea</taxon>
        <taxon>Chironomidae</taxon>
        <taxon>Chironominae</taxon>
        <taxon>Polypedilum</taxon>
        <taxon>Polypedilum</taxon>
    </lineage>
</organism>
<keyword evidence="4" id="KW-0472">Membrane</keyword>
<protein>
    <submittedName>
        <fullName evidence="6">Uncharacterized protein</fullName>
    </submittedName>
</protein>
<keyword evidence="1" id="KW-0433">Leucine-rich repeat</keyword>
<name>A0A9J6CG39_POLVA</name>
<evidence type="ECO:0000313" key="7">
    <source>
        <dbReference type="Proteomes" id="UP001107558"/>
    </source>
</evidence>
<evidence type="ECO:0000313" key="6">
    <source>
        <dbReference type="EMBL" id="KAG5681028.1"/>
    </source>
</evidence>
<keyword evidence="2 5" id="KW-0732">Signal</keyword>
<dbReference type="InterPro" id="IPR001611">
    <property type="entry name" value="Leu-rich_rpt"/>
</dbReference>